<dbReference type="Gene3D" id="3.40.50.10840">
    <property type="entry name" value="Putative sugar-binding, N-terminal domain"/>
    <property type="match status" value="1"/>
</dbReference>
<evidence type="ECO:0000256" key="6">
    <source>
        <dbReference type="ARBA" id="ARBA00023277"/>
    </source>
</evidence>
<evidence type="ECO:0000256" key="5">
    <source>
        <dbReference type="ARBA" id="ARBA00022840"/>
    </source>
</evidence>
<evidence type="ECO:0000256" key="3">
    <source>
        <dbReference type="ARBA" id="ARBA00022741"/>
    </source>
</evidence>
<comment type="similarity">
    <text evidence="1">Belongs to the four-carbon acid sugar kinase family.</text>
</comment>
<evidence type="ECO:0000313" key="9">
    <source>
        <dbReference type="EMBL" id="NGQ92636.1"/>
    </source>
</evidence>
<keyword evidence="10" id="KW-1185">Reference proteome</keyword>
<dbReference type="InterPro" id="IPR010737">
    <property type="entry name" value="4-carb_acid_sugar_kinase_N"/>
</dbReference>
<keyword evidence="3" id="KW-0547">Nucleotide-binding</keyword>
<organism evidence="9 10">
    <name type="scientific">Paragemmobacter kunshanensis</name>
    <dbReference type="NCBI Taxonomy" id="2583234"/>
    <lineage>
        <taxon>Bacteria</taxon>
        <taxon>Pseudomonadati</taxon>
        <taxon>Pseudomonadota</taxon>
        <taxon>Alphaproteobacteria</taxon>
        <taxon>Rhodobacterales</taxon>
        <taxon>Paracoccaceae</taxon>
        <taxon>Paragemmobacter</taxon>
    </lineage>
</organism>
<evidence type="ECO:0000313" key="10">
    <source>
        <dbReference type="Proteomes" id="UP000474758"/>
    </source>
</evidence>
<dbReference type="GO" id="GO:0005524">
    <property type="term" value="F:ATP binding"/>
    <property type="evidence" value="ECO:0007669"/>
    <property type="project" value="UniProtKB-KW"/>
</dbReference>
<dbReference type="SUPFAM" id="SSF142764">
    <property type="entry name" value="YgbK-like"/>
    <property type="match status" value="1"/>
</dbReference>
<keyword evidence="4 9" id="KW-0418">Kinase</keyword>
<evidence type="ECO:0000256" key="2">
    <source>
        <dbReference type="ARBA" id="ARBA00022679"/>
    </source>
</evidence>
<keyword evidence="5" id="KW-0067">ATP-binding</keyword>
<evidence type="ECO:0000256" key="4">
    <source>
        <dbReference type="ARBA" id="ARBA00022777"/>
    </source>
</evidence>
<evidence type="ECO:0000259" key="8">
    <source>
        <dbReference type="Pfam" id="PF17042"/>
    </source>
</evidence>
<comment type="caution">
    <text evidence="9">The sequence shown here is derived from an EMBL/GenBank/DDBJ whole genome shotgun (WGS) entry which is preliminary data.</text>
</comment>
<gene>
    <name evidence="9" type="ORF">G5V65_17220</name>
</gene>
<evidence type="ECO:0000256" key="1">
    <source>
        <dbReference type="ARBA" id="ARBA00005715"/>
    </source>
</evidence>
<accession>A0A6M1U130</accession>
<dbReference type="Pfam" id="PF07005">
    <property type="entry name" value="SBD_N"/>
    <property type="match status" value="1"/>
</dbReference>
<dbReference type="Gene3D" id="3.40.980.20">
    <property type="entry name" value="Four-carbon acid sugar kinase, nucleotide binding domain"/>
    <property type="match status" value="1"/>
</dbReference>
<evidence type="ECO:0000259" key="7">
    <source>
        <dbReference type="Pfam" id="PF07005"/>
    </source>
</evidence>
<dbReference type="GO" id="GO:0016301">
    <property type="term" value="F:kinase activity"/>
    <property type="evidence" value="ECO:0007669"/>
    <property type="project" value="UniProtKB-KW"/>
</dbReference>
<name>A0A6M1U130_9RHOB</name>
<dbReference type="InterPro" id="IPR031475">
    <property type="entry name" value="NBD_C"/>
</dbReference>
<dbReference type="InterPro" id="IPR042213">
    <property type="entry name" value="NBD_C_sf"/>
</dbReference>
<reference evidence="9 10" key="1">
    <citation type="submission" date="2020-02" db="EMBL/GenBank/DDBJ databases">
        <title>Rhodobacter translucens sp. nov., a novel bacterium isolated from activated sludge.</title>
        <authorList>
            <person name="Liu J."/>
        </authorList>
    </citation>
    <scope>NUCLEOTIDE SEQUENCE [LARGE SCALE GENOMIC DNA]</scope>
    <source>
        <strain evidence="9 10">HX-7-19</strain>
    </source>
</reference>
<dbReference type="Pfam" id="PF17042">
    <property type="entry name" value="NBD_C"/>
    <property type="match status" value="1"/>
</dbReference>
<feature type="domain" description="Four-carbon acid sugar kinase nucleotide binding" evidence="8">
    <location>
        <begin position="236"/>
        <end position="389"/>
    </location>
</feature>
<dbReference type="InterPro" id="IPR037051">
    <property type="entry name" value="4-carb_acid_sugar_kinase_N_sf"/>
</dbReference>
<protein>
    <submittedName>
        <fullName evidence="9">Four-carbon acid sugar kinase family protein</fullName>
    </submittedName>
</protein>
<feature type="domain" description="Four-carbon acid sugar kinase N-terminal" evidence="7">
    <location>
        <begin position="3"/>
        <end position="202"/>
    </location>
</feature>
<dbReference type="EMBL" id="JAALFE010000020">
    <property type="protein sequence ID" value="NGQ92636.1"/>
    <property type="molecule type" value="Genomic_DNA"/>
</dbReference>
<proteinExistence type="inferred from homology"/>
<dbReference type="AlphaFoldDB" id="A0A6M1U130"/>
<keyword evidence="2" id="KW-0808">Transferase</keyword>
<keyword evidence="6" id="KW-0119">Carbohydrate metabolism</keyword>
<sequence length="401" mass="40299">MVAGMLEGGGVSCPVLFRPEAGAGDGAGALIAAARSRTVPPAVALDEIALWHDRLVAAGCARIAYKACASFDSTAQGNIGPAADLLAERAGRRPVLMSAGFPRFGATVHQGYLFYRQRLVSDSIKRLDPLTPMEDPDLVRHLGRQTPHRVGLVGHLVLRRGVVAAEEALSALAAEGVGHVLLDASDDGDVAVSADLAAGRDLPVVASDPLIVELALRLCPKGTAEAPAAPPHGPVAVLAGSTGPVVMAQLAALAHPVLTLDLLAEGDPAALVARALDWAAGQGGSFAISTATDAAGLALSQGALGAAGAARRAEEVLGQVARGLHGRGLRRFAVAGGETSGAVVAAIGLGSARALPEGPLGLGECLGQAGGGPVWLFLKPGKLGGEDALLRAICHGEGRAR</sequence>
<dbReference type="Proteomes" id="UP000474758">
    <property type="component" value="Unassembled WGS sequence"/>
</dbReference>